<dbReference type="OrthoDB" id="636685at2759"/>
<dbReference type="AlphaFoldDB" id="A0A9J7MFE8"/>
<dbReference type="GO" id="GO:0003677">
    <property type="term" value="F:DNA binding"/>
    <property type="evidence" value="ECO:0007669"/>
    <property type="project" value="UniProtKB-KW"/>
</dbReference>
<dbReference type="GO" id="GO:0008622">
    <property type="term" value="C:epsilon DNA polymerase complex"/>
    <property type="evidence" value="ECO:0000318"/>
    <property type="project" value="GO_Central"/>
</dbReference>
<reference evidence="11" key="2">
    <citation type="submission" date="2025-08" db="UniProtKB">
        <authorList>
            <consortium name="RefSeq"/>
        </authorList>
    </citation>
    <scope>IDENTIFICATION</scope>
    <source>
        <strain evidence="11">S238N-H82</strain>
        <tissue evidence="11">Testes</tissue>
    </source>
</reference>
<dbReference type="InterPro" id="IPR009072">
    <property type="entry name" value="Histone-fold"/>
</dbReference>
<dbReference type="PANTHER" id="PTHR10252">
    <property type="entry name" value="HISTONE-LIKE TRANSCRIPTION FACTOR CCAAT-RELATED"/>
    <property type="match status" value="1"/>
</dbReference>
<protein>
    <recommendedName>
        <fullName evidence="6">DNA polymerase epsilon subunit 4</fullName>
    </recommendedName>
    <alternativeName>
        <fullName evidence="7">DNA polymerase II subunit 4</fullName>
    </alternativeName>
</protein>
<sequence>MRSWDKVKKMAGAENGEIADAASDRPETPNSESQLSGDGDKPERLSKLPLTRIKAMMKMDPDVTLASQESVLLISKATELFIESLAKEAYVHARQGKRKTLQKKDIDNSIEELDSFAFLEGTLD</sequence>
<feature type="region of interest" description="Disordered" evidence="8">
    <location>
        <begin position="1"/>
        <end position="46"/>
    </location>
</feature>
<dbReference type="InterPro" id="IPR050568">
    <property type="entry name" value="Transcr_DNA_Rep_Reg"/>
</dbReference>
<evidence type="ECO:0000313" key="10">
    <source>
        <dbReference type="Proteomes" id="UP000001554"/>
    </source>
</evidence>
<comment type="subunit">
    <text evidence="5">Component of the DNA polymerase epsilon complex consisting of four subunits: the catalytic subunit POLE and the accessory subunits POLE2, POLE3 and POLE4. Interaction with POLE3 is a prerequisite for further binding with POLE and POLE2.</text>
</comment>
<evidence type="ECO:0000256" key="7">
    <source>
        <dbReference type="ARBA" id="ARBA00081494"/>
    </source>
</evidence>
<dbReference type="FunFam" id="1.10.20.10:FF:000051">
    <property type="entry name" value="DNA polymerase epsilon 4, accessory subunit"/>
    <property type="match status" value="1"/>
</dbReference>
<dbReference type="GO" id="GO:0005634">
    <property type="term" value="C:nucleus"/>
    <property type="evidence" value="ECO:0000318"/>
    <property type="project" value="GO_Central"/>
</dbReference>
<proteinExistence type="predicted"/>
<dbReference type="Gene3D" id="1.10.20.10">
    <property type="entry name" value="Histone, subunit A"/>
    <property type="match status" value="1"/>
</dbReference>
<evidence type="ECO:0000256" key="2">
    <source>
        <dbReference type="ARBA" id="ARBA00023125"/>
    </source>
</evidence>
<dbReference type="CDD" id="cd22929">
    <property type="entry name" value="HFD_POLE4-like"/>
    <property type="match status" value="1"/>
</dbReference>
<comment type="subcellular location">
    <subcellularLocation>
        <location evidence="1">Nucleus</location>
    </subcellularLocation>
</comment>
<keyword evidence="2" id="KW-0238">DNA-binding</keyword>
<keyword evidence="3" id="KW-0539">Nucleus</keyword>
<evidence type="ECO:0000259" key="9">
    <source>
        <dbReference type="Pfam" id="PF00808"/>
    </source>
</evidence>
<dbReference type="GO" id="GO:0006261">
    <property type="term" value="P:DNA-templated DNA replication"/>
    <property type="evidence" value="ECO:0000318"/>
    <property type="project" value="GO_Central"/>
</dbReference>
<organism evidence="10 11">
    <name type="scientific">Branchiostoma floridae</name>
    <name type="common">Florida lancelet</name>
    <name type="synonym">Amphioxus</name>
    <dbReference type="NCBI Taxonomy" id="7739"/>
    <lineage>
        <taxon>Eukaryota</taxon>
        <taxon>Metazoa</taxon>
        <taxon>Chordata</taxon>
        <taxon>Cephalochordata</taxon>
        <taxon>Leptocardii</taxon>
        <taxon>Amphioxiformes</taxon>
        <taxon>Branchiostomatidae</taxon>
        <taxon>Branchiostoma</taxon>
    </lineage>
</organism>
<evidence type="ECO:0000313" key="11">
    <source>
        <dbReference type="RefSeq" id="XP_035699924.1"/>
    </source>
</evidence>
<dbReference type="Pfam" id="PF00808">
    <property type="entry name" value="CBFD_NFYB_HMF"/>
    <property type="match status" value="1"/>
</dbReference>
<dbReference type="GeneID" id="118432449"/>
<evidence type="ECO:0000256" key="1">
    <source>
        <dbReference type="ARBA" id="ARBA00004123"/>
    </source>
</evidence>
<dbReference type="RefSeq" id="XP_035699924.1">
    <property type="nucleotide sequence ID" value="XM_035844031.1"/>
</dbReference>
<dbReference type="PANTHER" id="PTHR10252:SF79">
    <property type="entry name" value="DNA POLYMERASE EPSILON SUBUNIT 4"/>
    <property type="match status" value="1"/>
</dbReference>
<reference evidence="10" key="1">
    <citation type="journal article" date="2020" name="Nat. Ecol. Evol.">
        <title>Deeply conserved synteny resolves early events in vertebrate evolution.</title>
        <authorList>
            <person name="Simakov O."/>
            <person name="Marletaz F."/>
            <person name="Yue J.X."/>
            <person name="O'Connell B."/>
            <person name="Jenkins J."/>
            <person name="Brandt A."/>
            <person name="Calef R."/>
            <person name="Tung C.H."/>
            <person name="Huang T.K."/>
            <person name="Schmutz J."/>
            <person name="Satoh N."/>
            <person name="Yu J.K."/>
            <person name="Putnam N.H."/>
            <person name="Green R.E."/>
            <person name="Rokhsar D.S."/>
        </authorList>
    </citation>
    <scope>NUCLEOTIDE SEQUENCE [LARGE SCALE GENOMIC DNA]</scope>
    <source>
        <strain evidence="10">S238N-H82</strain>
    </source>
</reference>
<evidence type="ECO:0000256" key="3">
    <source>
        <dbReference type="ARBA" id="ARBA00023242"/>
    </source>
</evidence>
<dbReference type="InterPro" id="IPR003958">
    <property type="entry name" value="CBFA_NFYB_domain"/>
</dbReference>
<dbReference type="SUPFAM" id="SSF47113">
    <property type="entry name" value="Histone-fold"/>
    <property type="match status" value="1"/>
</dbReference>
<name>A0A9J7MFE8_BRAFL</name>
<keyword evidence="10" id="KW-1185">Reference proteome</keyword>
<comment type="function">
    <text evidence="4">Accessory component of the DNA polymerase epsilon complex. Participates in DNA repair and in chromosomal DNA replication.</text>
</comment>
<feature type="domain" description="Transcription factor CBF/NF-Y/archaeal histone" evidence="9">
    <location>
        <begin position="47"/>
        <end position="107"/>
    </location>
</feature>
<dbReference type="GO" id="GO:0046982">
    <property type="term" value="F:protein heterodimerization activity"/>
    <property type="evidence" value="ECO:0007669"/>
    <property type="project" value="InterPro"/>
</dbReference>
<dbReference type="Proteomes" id="UP000001554">
    <property type="component" value="Chromosome 15"/>
</dbReference>
<evidence type="ECO:0000256" key="4">
    <source>
        <dbReference type="ARBA" id="ARBA00054225"/>
    </source>
</evidence>
<gene>
    <name evidence="11" type="primary">LOC118432449</name>
</gene>
<evidence type="ECO:0000256" key="8">
    <source>
        <dbReference type="SAM" id="MobiDB-lite"/>
    </source>
</evidence>
<evidence type="ECO:0000256" key="6">
    <source>
        <dbReference type="ARBA" id="ARBA00068389"/>
    </source>
</evidence>
<evidence type="ECO:0000256" key="5">
    <source>
        <dbReference type="ARBA" id="ARBA00064303"/>
    </source>
</evidence>
<accession>A0A9J7MFE8</accession>
<dbReference type="OMA" id="CYAFLEG"/>
<dbReference type="KEGG" id="bfo:118432449"/>